<feature type="region of interest" description="Disordered" evidence="2">
    <location>
        <begin position="595"/>
        <end position="614"/>
    </location>
</feature>
<feature type="transmembrane region" description="Helical" evidence="3">
    <location>
        <begin position="834"/>
        <end position="852"/>
    </location>
</feature>
<feature type="compositionally biased region" description="Basic and acidic residues" evidence="2">
    <location>
        <begin position="595"/>
        <end position="612"/>
    </location>
</feature>
<evidence type="ECO:0000256" key="1">
    <source>
        <dbReference type="SAM" id="Coils"/>
    </source>
</evidence>
<proteinExistence type="predicted"/>
<dbReference type="InterPro" id="IPR001478">
    <property type="entry name" value="PDZ"/>
</dbReference>
<dbReference type="EMBL" id="CAMXCT030003158">
    <property type="protein sequence ID" value="CAL4790105.1"/>
    <property type="molecule type" value="Genomic_DNA"/>
</dbReference>
<keyword evidence="3" id="KW-0472">Membrane</keyword>
<keyword evidence="1" id="KW-0175">Coiled coil</keyword>
<feature type="compositionally biased region" description="Basic and acidic residues" evidence="2">
    <location>
        <begin position="174"/>
        <end position="202"/>
    </location>
</feature>
<dbReference type="OrthoDB" id="437405at2759"/>
<dbReference type="GO" id="GO:0005200">
    <property type="term" value="F:structural constituent of cytoskeleton"/>
    <property type="evidence" value="ECO:0007669"/>
    <property type="project" value="TreeGrafter"/>
</dbReference>
<evidence type="ECO:0000313" key="5">
    <source>
        <dbReference type="EMBL" id="CAI4002793.1"/>
    </source>
</evidence>
<name>A0A9P1D318_9DINO</name>
<keyword evidence="3" id="KW-1133">Transmembrane helix</keyword>
<reference evidence="5" key="1">
    <citation type="submission" date="2022-10" db="EMBL/GenBank/DDBJ databases">
        <authorList>
            <person name="Chen Y."/>
            <person name="Dougan E. K."/>
            <person name="Chan C."/>
            <person name="Rhodes N."/>
            <person name="Thang M."/>
        </authorList>
    </citation>
    <scope>NUCLEOTIDE SEQUENCE</scope>
</reference>
<dbReference type="PROSITE" id="PS50106">
    <property type="entry name" value="PDZ"/>
    <property type="match status" value="1"/>
</dbReference>
<gene>
    <name evidence="5" type="ORF">C1SCF055_LOCUS28716</name>
</gene>
<dbReference type="EMBL" id="CAMXCT010003158">
    <property type="protein sequence ID" value="CAI4002793.1"/>
    <property type="molecule type" value="Genomic_DNA"/>
</dbReference>
<feature type="compositionally biased region" description="Basic and acidic residues" evidence="2">
    <location>
        <begin position="331"/>
        <end position="341"/>
    </location>
</feature>
<feature type="region of interest" description="Disordered" evidence="2">
    <location>
        <begin position="173"/>
        <end position="207"/>
    </location>
</feature>
<dbReference type="EMBL" id="CAMXCT020003158">
    <property type="protein sequence ID" value="CAL1156168.1"/>
    <property type="molecule type" value="Genomic_DNA"/>
</dbReference>
<keyword evidence="7" id="KW-1185">Reference proteome</keyword>
<evidence type="ECO:0000313" key="6">
    <source>
        <dbReference type="EMBL" id="CAL1156168.1"/>
    </source>
</evidence>
<dbReference type="Proteomes" id="UP001152797">
    <property type="component" value="Unassembled WGS sequence"/>
</dbReference>
<comment type="caution">
    <text evidence="5">The sequence shown here is derived from an EMBL/GenBank/DDBJ whole genome shotgun (WGS) entry which is preliminary data.</text>
</comment>
<dbReference type="SUPFAM" id="SSF50156">
    <property type="entry name" value="PDZ domain-like"/>
    <property type="match status" value="1"/>
</dbReference>
<reference evidence="6" key="2">
    <citation type="submission" date="2024-04" db="EMBL/GenBank/DDBJ databases">
        <authorList>
            <person name="Chen Y."/>
            <person name="Shah S."/>
            <person name="Dougan E. K."/>
            <person name="Thang M."/>
            <person name="Chan C."/>
        </authorList>
    </citation>
    <scope>NUCLEOTIDE SEQUENCE [LARGE SCALE GENOMIC DNA]</scope>
</reference>
<feature type="region of interest" description="Disordered" evidence="2">
    <location>
        <begin position="331"/>
        <end position="351"/>
    </location>
</feature>
<keyword evidence="3" id="KW-0812">Transmembrane</keyword>
<evidence type="ECO:0000256" key="2">
    <source>
        <dbReference type="SAM" id="MobiDB-lite"/>
    </source>
</evidence>
<evidence type="ECO:0000256" key="3">
    <source>
        <dbReference type="SAM" id="Phobius"/>
    </source>
</evidence>
<feature type="region of interest" description="Disordered" evidence="2">
    <location>
        <begin position="538"/>
        <end position="560"/>
    </location>
</feature>
<organism evidence="5">
    <name type="scientific">Cladocopium goreaui</name>
    <dbReference type="NCBI Taxonomy" id="2562237"/>
    <lineage>
        <taxon>Eukaryota</taxon>
        <taxon>Sar</taxon>
        <taxon>Alveolata</taxon>
        <taxon>Dinophyceae</taxon>
        <taxon>Suessiales</taxon>
        <taxon>Symbiodiniaceae</taxon>
        <taxon>Cladocopium</taxon>
    </lineage>
</organism>
<protein>
    <recommendedName>
        <fullName evidence="4">PDZ domain-containing protein</fullName>
    </recommendedName>
</protein>
<evidence type="ECO:0000313" key="7">
    <source>
        <dbReference type="Proteomes" id="UP001152797"/>
    </source>
</evidence>
<dbReference type="PANTHER" id="PTHR47357">
    <property type="entry name" value="COP1-INTERACTIVE PROTEIN 1"/>
    <property type="match status" value="1"/>
</dbReference>
<evidence type="ECO:0000259" key="4">
    <source>
        <dbReference type="PROSITE" id="PS50106"/>
    </source>
</evidence>
<dbReference type="GO" id="GO:0005856">
    <property type="term" value="C:cytoskeleton"/>
    <property type="evidence" value="ECO:0007669"/>
    <property type="project" value="TreeGrafter"/>
</dbReference>
<dbReference type="PANTHER" id="PTHR47357:SF1">
    <property type="entry name" value="SPINDLE POLE BODY COMPONENT 110"/>
    <property type="match status" value="1"/>
</dbReference>
<dbReference type="InterPro" id="IPR036034">
    <property type="entry name" value="PDZ_sf"/>
</dbReference>
<feature type="coiled-coil region" evidence="1">
    <location>
        <begin position="711"/>
        <end position="738"/>
    </location>
</feature>
<feature type="domain" description="PDZ" evidence="4">
    <location>
        <begin position="91"/>
        <end position="174"/>
    </location>
</feature>
<dbReference type="AlphaFoldDB" id="A0A9P1D318"/>
<dbReference type="Gene3D" id="2.30.42.10">
    <property type="match status" value="1"/>
</dbReference>
<accession>A0A9P1D318</accession>
<feature type="compositionally biased region" description="Basic and acidic residues" evidence="2">
    <location>
        <begin position="538"/>
        <end position="553"/>
    </location>
</feature>
<sequence>MRLFSCQQVTEEEASGRLGGWLKSTKASLEGHVKEIRENSKLIAADVASNVKDLEKASRKIQQTFSIGGNGVLAPGLEEAPRDATGPRTDRVRLDVTFQQGSLGLNLDLAQGGQILKITPGGQAEALGLRTEDRAVAIGGEPLPSVGDASFQEELKKKLSKLPRPVDMTFVRIEQVDQKEKDKEKDKSNKSEAKEKEPKESPELGALQASKILSKAVEIFSAKLRDADPERFSLSRCFLPCFALCNSAPSSLVQAQLDEALKDAKAARDEGASLAAELKLRKSWAVQETEELEALRSEAEELRAKLQEAGLRNGLQTEVQQLTSKCRELESRSREAEERAAQSEQVLAQEKSRCSEAVESLTAARSKEAELQSKLQTAQQALKDQEAAMAAEGDEKSRRLQASLAELQRTHEDVNLAKDKFDHEVQQLTSKCRELESRSREAEERAAQSEQVLAQEKSRCSEAVESLTAARSKEAELQSKLQTAQQALKDQEAAMAAEGDEKSRRLQASLAELQRTHEDVNLAKDKLDHEVQQLTSKCRELESRSREAEERAAQSEQVLAQEKSRCSEAVESLTAARSKEEKMEETRQLLERQLAETKASRSELREELRRAEEELEETDTLRRRVEELERPGEMSERLSKLQSLCGSQREQLRELELERDALREELQKAEVDLQVAVRQPSEAPVVYGKETLTGDAGDPEEASERHQLLEADDDTRRVAKLQARLGELEAKNAALQRSLSQRPIVCMSEDVRYQFAPVDAGLDLPEEPDDEEAQTSPASTASTAYSAYSLMQGGCRLAMRRCWRLWTLCRKLKCISAAENQLRWFTRRLLEKPFLLWVFYLHVAMLWFIEIWRQALAKPLAMDPALTLESAVTKATKAIHAHGT</sequence>